<evidence type="ECO:0000256" key="1">
    <source>
        <dbReference type="ARBA" id="ARBA00022670"/>
    </source>
</evidence>
<feature type="domain" description="MPN" evidence="6">
    <location>
        <begin position="5"/>
        <end position="135"/>
    </location>
</feature>
<dbReference type="InterPro" id="IPR028090">
    <property type="entry name" value="JAB_dom_prok"/>
</dbReference>
<dbReference type="GO" id="GO:0006508">
    <property type="term" value="P:proteolysis"/>
    <property type="evidence" value="ECO:0007669"/>
    <property type="project" value="UniProtKB-KW"/>
</dbReference>
<proteinExistence type="predicted"/>
<evidence type="ECO:0000313" key="7">
    <source>
        <dbReference type="EMBL" id="RJP18032.1"/>
    </source>
</evidence>
<keyword evidence="4" id="KW-0862">Zinc</keyword>
<evidence type="ECO:0000313" key="8">
    <source>
        <dbReference type="Proteomes" id="UP000265882"/>
    </source>
</evidence>
<dbReference type="InterPro" id="IPR037518">
    <property type="entry name" value="MPN"/>
</dbReference>
<dbReference type="GO" id="GO:0008235">
    <property type="term" value="F:metalloexopeptidase activity"/>
    <property type="evidence" value="ECO:0007669"/>
    <property type="project" value="TreeGrafter"/>
</dbReference>
<organism evidence="7 8">
    <name type="scientific">Abyssobacteria bacterium (strain SURF_5)</name>
    <dbReference type="NCBI Taxonomy" id="2093360"/>
    <lineage>
        <taxon>Bacteria</taxon>
        <taxon>Pseudomonadati</taxon>
        <taxon>Candidatus Hydrogenedentota</taxon>
        <taxon>Candidatus Abyssobacteria</taxon>
    </lineage>
</organism>
<dbReference type="GO" id="GO:0008270">
    <property type="term" value="F:zinc ion binding"/>
    <property type="evidence" value="ECO:0007669"/>
    <property type="project" value="TreeGrafter"/>
</dbReference>
<keyword evidence="2" id="KW-0479">Metal-binding</keyword>
<reference evidence="7 8" key="1">
    <citation type="journal article" date="2017" name="ISME J.">
        <title>Energy and carbon metabolisms in a deep terrestrial subsurface fluid microbial community.</title>
        <authorList>
            <person name="Momper L."/>
            <person name="Jungbluth S.P."/>
            <person name="Lee M.D."/>
            <person name="Amend J.P."/>
        </authorList>
    </citation>
    <scope>NUCLEOTIDE SEQUENCE [LARGE SCALE GENOMIC DNA]</scope>
    <source>
        <strain evidence="7">SURF_5</strain>
    </source>
</reference>
<dbReference type="Pfam" id="PF14464">
    <property type="entry name" value="Prok-JAB"/>
    <property type="match status" value="1"/>
</dbReference>
<comment type="caution">
    <text evidence="7">The sequence shown here is derived from an EMBL/GenBank/DDBJ whole genome shotgun (WGS) entry which is preliminary data.</text>
</comment>
<gene>
    <name evidence="7" type="ORF">C4520_15215</name>
</gene>
<dbReference type="CDD" id="cd08070">
    <property type="entry name" value="MPN_like"/>
    <property type="match status" value="1"/>
</dbReference>
<name>A0A3A4NFD3_ABYX5</name>
<dbReference type="InterPro" id="IPR000555">
    <property type="entry name" value="JAMM/MPN+_dom"/>
</dbReference>
<keyword evidence="1" id="KW-0645">Protease</keyword>
<evidence type="ECO:0000259" key="6">
    <source>
        <dbReference type="PROSITE" id="PS50249"/>
    </source>
</evidence>
<keyword evidence="5" id="KW-0482">Metalloprotease</keyword>
<evidence type="ECO:0000256" key="5">
    <source>
        <dbReference type="ARBA" id="ARBA00023049"/>
    </source>
</evidence>
<dbReference type="AlphaFoldDB" id="A0A3A4NFD3"/>
<dbReference type="SMART" id="SM00232">
    <property type="entry name" value="JAB_MPN"/>
    <property type="match status" value="1"/>
</dbReference>
<dbReference type="Proteomes" id="UP000265882">
    <property type="component" value="Unassembled WGS sequence"/>
</dbReference>
<protein>
    <submittedName>
        <fullName evidence="7">M67 family peptidase</fullName>
    </submittedName>
</protein>
<dbReference type="Gene3D" id="3.40.140.10">
    <property type="entry name" value="Cytidine Deaminase, domain 2"/>
    <property type="match status" value="1"/>
</dbReference>
<evidence type="ECO:0000256" key="2">
    <source>
        <dbReference type="ARBA" id="ARBA00022723"/>
    </source>
</evidence>
<dbReference type="InterPro" id="IPR051929">
    <property type="entry name" value="VirAsm_ModProt"/>
</dbReference>
<dbReference type="PANTHER" id="PTHR34858:SF1">
    <property type="entry name" value="CYSO-CYSTEINE PEPTIDASE"/>
    <property type="match status" value="1"/>
</dbReference>
<dbReference type="PROSITE" id="PS50249">
    <property type="entry name" value="MPN"/>
    <property type="match status" value="1"/>
</dbReference>
<dbReference type="SUPFAM" id="SSF102712">
    <property type="entry name" value="JAB1/MPN domain"/>
    <property type="match status" value="1"/>
</dbReference>
<dbReference type="PANTHER" id="PTHR34858">
    <property type="entry name" value="CYSO-CYSTEINE PEPTIDASE"/>
    <property type="match status" value="1"/>
</dbReference>
<sequence>MAIMLMIERKILDDIYRHALDEYPDECCGILVGFDNGDERIVTKAHRAKNVSTERRHDRYLVDERKLIEVIKSTRGKAEDVIGFYHSHPDYPSTPSQYDTEHAAWPGYSYLIVSVEKARAVSAQSWIMPQENGSFLEQALSLREDQPV</sequence>
<evidence type="ECO:0000256" key="3">
    <source>
        <dbReference type="ARBA" id="ARBA00022801"/>
    </source>
</evidence>
<evidence type="ECO:0000256" key="4">
    <source>
        <dbReference type="ARBA" id="ARBA00022833"/>
    </source>
</evidence>
<keyword evidence="3" id="KW-0378">Hydrolase</keyword>
<accession>A0A3A4NFD3</accession>
<dbReference type="FunFam" id="3.40.140.10:FF:000085">
    <property type="entry name" value="Mov34/MPN/PAD-1 family protein"/>
    <property type="match status" value="1"/>
</dbReference>
<dbReference type="EMBL" id="QZKU01000106">
    <property type="protein sequence ID" value="RJP18032.1"/>
    <property type="molecule type" value="Genomic_DNA"/>
</dbReference>